<reference evidence="3 4" key="1">
    <citation type="submission" date="2024-06" db="EMBL/GenBank/DDBJ databases">
        <title>The Natural Products Discovery Center: Release of the First 8490 Sequenced Strains for Exploring Actinobacteria Biosynthetic Diversity.</title>
        <authorList>
            <person name="Kalkreuter E."/>
            <person name="Kautsar S.A."/>
            <person name="Yang D."/>
            <person name="Bader C.D."/>
            <person name="Teijaro C.N."/>
            <person name="Fluegel L."/>
            <person name="Davis C.M."/>
            <person name="Simpson J.R."/>
            <person name="Lauterbach L."/>
            <person name="Steele A.D."/>
            <person name="Gui C."/>
            <person name="Meng S."/>
            <person name="Li G."/>
            <person name="Viehrig K."/>
            <person name="Ye F."/>
            <person name="Su P."/>
            <person name="Kiefer A.F."/>
            <person name="Nichols A."/>
            <person name="Cepeda A.J."/>
            <person name="Yan W."/>
            <person name="Fan B."/>
            <person name="Jiang Y."/>
            <person name="Adhikari A."/>
            <person name="Zheng C.-J."/>
            <person name="Schuster L."/>
            <person name="Cowan T.M."/>
            <person name="Smanski M.J."/>
            <person name="Chevrette M.G."/>
            <person name="De Carvalho L.P.S."/>
            <person name="Shen B."/>
        </authorList>
    </citation>
    <scope>NUCLEOTIDE SEQUENCE [LARGE SCALE GENOMIC DNA]</scope>
    <source>
        <strain evidence="3 4">NPDC006434</strain>
    </source>
</reference>
<dbReference type="Proteomes" id="UP001550210">
    <property type="component" value="Unassembled WGS sequence"/>
</dbReference>
<dbReference type="InterPro" id="IPR013096">
    <property type="entry name" value="Cupin_2"/>
</dbReference>
<evidence type="ECO:0000259" key="2">
    <source>
        <dbReference type="Pfam" id="PF07883"/>
    </source>
</evidence>
<evidence type="ECO:0000256" key="1">
    <source>
        <dbReference type="SAM" id="MobiDB-lite"/>
    </source>
</evidence>
<accession>A0ABV2V7E0</accession>
<gene>
    <name evidence="3" type="ORF">ABZZ21_29230</name>
</gene>
<evidence type="ECO:0000313" key="3">
    <source>
        <dbReference type="EMBL" id="MET9848554.1"/>
    </source>
</evidence>
<keyword evidence="4" id="KW-1185">Reference proteome</keyword>
<name>A0ABV2V7E0_9ACTN</name>
<dbReference type="RefSeq" id="WP_355400533.1">
    <property type="nucleotide sequence ID" value="NZ_JBEGHN010000061.1"/>
</dbReference>
<feature type="domain" description="Cupin type-2" evidence="2">
    <location>
        <begin position="7"/>
        <end position="66"/>
    </location>
</feature>
<protein>
    <submittedName>
        <fullName evidence="3">Cupin domain-containing protein</fullName>
    </submittedName>
</protein>
<sequence length="93" mass="10556">MEWELRGESWTDEHPIDELNHVIQGHLFVRCDGETTEVRTGDLVLVPAGAVSTYWAPEYARMLAVYGPDPQGRPSRIHGYERILPRPDNPCPS</sequence>
<dbReference type="EMBL" id="JBEXPZ010000041">
    <property type="protein sequence ID" value="MET9848554.1"/>
    <property type="molecule type" value="Genomic_DNA"/>
</dbReference>
<evidence type="ECO:0000313" key="4">
    <source>
        <dbReference type="Proteomes" id="UP001550210"/>
    </source>
</evidence>
<dbReference type="InterPro" id="IPR011051">
    <property type="entry name" value="RmlC_Cupin_sf"/>
</dbReference>
<dbReference type="InterPro" id="IPR014710">
    <property type="entry name" value="RmlC-like_jellyroll"/>
</dbReference>
<dbReference type="SUPFAM" id="SSF51182">
    <property type="entry name" value="RmlC-like cupins"/>
    <property type="match status" value="1"/>
</dbReference>
<dbReference type="Pfam" id="PF07883">
    <property type="entry name" value="Cupin_2"/>
    <property type="match status" value="1"/>
</dbReference>
<dbReference type="Gene3D" id="2.60.120.10">
    <property type="entry name" value="Jelly Rolls"/>
    <property type="match status" value="1"/>
</dbReference>
<comment type="caution">
    <text evidence="3">The sequence shown here is derived from an EMBL/GenBank/DDBJ whole genome shotgun (WGS) entry which is preliminary data.</text>
</comment>
<organism evidence="3 4">
    <name type="scientific">Streptomyces ossamyceticus</name>
    <dbReference type="NCBI Taxonomy" id="249581"/>
    <lineage>
        <taxon>Bacteria</taxon>
        <taxon>Bacillati</taxon>
        <taxon>Actinomycetota</taxon>
        <taxon>Actinomycetes</taxon>
        <taxon>Kitasatosporales</taxon>
        <taxon>Streptomycetaceae</taxon>
        <taxon>Streptomyces</taxon>
    </lineage>
</organism>
<proteinExistence type="predicted"/>
<feature type="region of interest" description="Disordered" evidence="1">
    <location>
        <begin position="69"/>
        <end position="93"/>
    </location>
</feature>